<dbReference type="GeneID" id="72065685"/>
<dbReference type="Gene3D" id="3.30.70.3030">
    <property type="match status" value="1"/>
</dbReference>
<evidence type="ECO:0000259" key="7">
    <source>
        <dbReference type="Pfam" id="PF17403"/>
    </source>
</evidence>
<evidence type="ECO:0000259" key="11">
    <source>
        <dbReference type="Pfam" id="PF17407"/>
    </source>
</evidence>
<feature type="domain" description="Nrap protein" evidence="6">
    <location>
        <begin position="141"/>
        <end position="298"/>
    </location>
</feature>
<dbReference type="InterPro" id="IPR035082">
    <property type="entry name" value="Nrap_D1"/>
</dbReference>
<dbReference type="Pfam" id="PF17404">
    <property type="entry name" value="Nrap_D3"/>
    <property type="match status" value="1"/>
</dbReference>
<evidence type="ECO:0000259" key="9">
    <source>
        <dbReference type="Pfam" id="PF17405"/>
    </source>
</evidence>
<evidence type="ECO:0000313" key="12">
    <source>
        <dbReference type="EMBL" id="UNI17387.1"/>
    </source>
</evidence>
<dbReference type="KEGG" id="ptkz:JDV02_003729"/>
<dbReference type="Proteomes" id="UP000829364">
    <property type="component" value="Chromosome 3"/>
</dbReference>
<dbReference type="EMBL" id="CP086356">
    <property type="protein sequence ID" value="UNI17387.1"/>
    <property type="molecule type" value="Genomic_DNA"/>
</dbReference>
<comment type="similarity">
    <text evidence="2 5">Belongs to the NRAP family.</text>
</comment>
<keyword evidence="5" id="KW-0690">Ribosome biogenesis</keyword>
<feature type="domain" description="Nrap protein" evidence="11">
    <location>
        <begin position="966"/>
        <end position="1106"/>
    </location>
</feature>
<protein>
    <recommendedName>
        <fullName evidence="5">U3 small nucleolar RNA-associated protein 22</fullName>
    </recommendedName>
</protein>
<reference evidence="12" key="1">
    <citation type="submission" date="2021-11" db="EMBL/GenBank/DDBJ databases">
        <title>Purpureocillium_takamizusanense_genome.</title>
        <authorList>
            <person name="Nguyen N.-H."/>
        </authorList>
    </citation>
    <scope>NUCLEOTIDE SEQUENCE</scope>
    <source>
        <strain evidence="12">PT3</strain>
    </source>
</reference>
<keyword evidence="4 5" id="KW-0539">Nucleus</keyword>
<proteinExistence type="inferred from homology"/>
<dbReference type="PANTHER" id="PTHR17972:SF0">
    <property type="entry name" value="NUCLEOLAR PROTEIN 6"/>
    <property type="match status" value="1"/>
</dbReference>
<dbReference type="InterPro" id="IPR005554">
    <property type="entry name" value="NOL6/Upt22"/>
</dbReference>
<evidence type="ECO:0000256" key="1">
    <source>
        <dbReference type="ARBA" id="ARBA00004604"/>
    </source>
</evidence>
<evidence type="ECO:0000256" key="4">
    <source>
        <dbReference type="ARBA" id="ARBA00023242"/>
    </source>
</evidence>
<feature type="domain" description="Nrap protein" evidence="10">
    <location>
        <begin position="811"/>
        <end position="963"/>
    </location>
</feature>
<evidence type="ECO:0000256" key="5">
    <source>
        <dbReference type="RuleBase" id="RU364032"/>
    </source>
</evidence>
<dbReference type="Gene3D" id="1.10.1410.10">
    <property type="match status" value="1"/>
</dbReference>
<feature type="domain" description="Nrap protein" evidence="7">
    <location>
        <begin position="302"/>
        <end position="445"/>
    </location>
</feature>
<evidence type="ECO:0000259" key="10">
    <source>
        <dbReference type="Pfam" id="PF17406"/>
    </source>
</evidence>
<evidence type="ECO:0000259" key="6">
    <source>
        <dbReference type="Pfam" id="PF03813"/>
    </source>
</evidence>
<keyword evidence="5" id="KW-0698">rRNA processing</keyword>
<dbReference type="Pfam" id="PF17405">
    <property type="entry name" value="Nrap_D4"/>
    <property type="match status" value="1"/>
</dbReference>
<dbReference type="InterPro" id="IPR035370">
    <property type="entry name" value="Nrap_D5"/>
</dbReference>
<dbReference type="GO" id="GO:0034456">
    <property type="term" value="C:UTP-C complex"/>
    <property type="evidence" value="ECO:0007669"/>
    <property type="project" value="TreeGrafter"/>
</dbReference>
<accession>A0A9Q8VA27</accession>
<evidence type="ECO:0000313" key="13">
    <source>
        <dbReference type="Proteomes" id="UP000829364"/>
    </source>
</evidence>
<comment type="subcellular location">
    <subcellularLocation>
        <location evidence="1 5">Nucleus</location>
        <location evidence="1 5">Nucleolus</location>
    </subcellularLocation>
</comment>
<dbReference type="Pfam" id="PF17407">
    <property type="entry name" value="Nrap_D6"/>
    <property type="match status" value="1"/>
</dbReference>
<keyword evidence="13" id="KW-1185">Reference proteome</keyword>
<dbReference type="InterPro" id="IPR035368">
    <property type="entry name" value="Nrap_D3"/>
</dbReference>
<evidence type="ECO:0000256" key="2">
    <source>
        <dbReference type="ARBA" id="ARBA00006674"/>
    </source>
</evidence>
<keyword evidence="5" id="KW-0687">Ribonucleoprotein</keyword>
<dbReference type="GO" id="GO:0003723">
    <property type="term" value="F:RNA binding"/>
    <property type="evidence" value="ECO:0007669"/>
    <property type="project" value="UniProtKB-KW"/>
</dbReference>
<dbReference type="GO" id="GO:0032545">
    <property type="term" value="C:CURI complex"/>
    <property type="evidence" value="ECO:0007669"/>
    <property type="project" value="TreeGrafter"/>
</dbReference>
<dbReference type="GO" id="GO:0032040">
    <property type="term" value="C:small-subunit processome"/>
    <property type="evidence" value="ECO:0007669"/>
    <property type="project" value="TreeGrafter"/>
</dbReference>
<dbReference type="InterPro" id="IPR035371">
    <property type="entry name" value="Nrap_D6"/>
</dbReference>
<sequence>MESSSKRRKIEHAGSGLRHDAIIDFEARSSAQVSTASTFILQTDELLNEVKLNYGKAFGDANGHLFKIKEIVESIEPHDALPITEATAAFEKKHRIIVPYPTPKPATDSPYKVAYAKPSQCNVVGSYVSKTMVKSQSSASIDMVVQMPKSLFQDKDFMNMRYFYRRAYYIAYIAAHVRQQYSADSMGLAFEYLNENPLLPVLLLRPLPTDAKGGGTAQDDKSAKKGHKTSMEYSVRLIPCAPDGMFPWNKLTPASSCNRAAGGEEQKASSTSTPFYNSTINAERTFIQYLRVLEDCKTKCPAFTDACVLGRIWLQQRGFGGEISKGGFGNFEWSTMIALLLQMGGKKGQAALSNSLSSTELFKAAIQFLSTTDFTKKPFAFGASKIDTKAIRDVGPVIFDPVRELNILFKMTPWSAGLLQLYAKSTADLLADDAVDKFDPTFIMKADVAPEVFDTCFRIASLDVAEKFTGSADRSRASWKFSLEAHKVLKRAYGDRVQLVHILQPPVASWSLSRGAPTESSEVLVGVIFQPANMSRQMEYGPSAEEQQEAAVFRQFWGEKAELRRFKDGSILECVEWSSKLPGQICEEIARYALKRHLKIMKDELVACDSGLSSVIGLSHLDKEAFDASRRAFTTFERDIRNLEELPLQIRQLSPISPIARYSSVAPPMMGFHKGFIEPMDVNLYFEASSKWPENLTAIQEAKIEFLLDIDRRLTTAHENITTYLGRENREVGIEGLAYLDAIYDSGATFRLRIHCDLEETLLERQVDNKTLDVRAREDAVEALQKSHWLYDTLPLHTQTVATFCTRLHPLSQTIRLVKHWFGSHKFTGHISEELMELIVLHVFLQPYPWVVPSSPSTGFLRTLFFLSRWDWRDEPLIVDSAETLTNDDRLSIRRELESWRKRDPHMNKLVLCVATSSDQSGLAYTRDGPSKLIASRMTRLAKAACKLVRERPLGFDPAALFETSLRDYDVLLRLSPKAVRAIVGDAASDSGAKKNSHFKNLDERTGKMPLPVRAHPIDVLAEELQRVYADTLVFFRGGGGDDDDYALAAIWNPRLQQRQKFRAGLPYNFRVASADGEDGADVVEVNQEAVLLEIARAGGSMIKKIEVVEG</sequence>
<dbReference type="InterPro" id="IPR035369">
    <property type="entry name" value="Nrap_D4"/>
</dbReference>
<feature type="domain" description="Nrap protein" evidence="8">
    <location>
        <begin position="452"/>
        <end position="599"/>
    </location>
</feature>
<dbReference type="OrthoDB" id="10251401at2759"/>
<dbReference type="PANTHER" id="PTHR17972">
    <property type="entry name" value="NUCLEOLAR RNA-ASSOCIATED PROTEIN"/>
    <property type="match status" value="1"/>
</dbReference>
<dbReference type="Pfam" id="PF03813">
    <property type="entry name" value="Nrap"/>
    <property type="match status" value="1"/>
</dbReference>
<evidence type="ECO:0000256" key="3">
    <source>
        <dbReference type="ARBA" id="ARBA00022884"/>
    </source>
</evidence>
<dbReference type="RefSeq" id="XP_047840868.1">
    <property type="nucleotide sequence ID" value="XM_047984893.1"/>
</dbReference>
<gene>
    <name evidence="12" type="primary">UTP22</name>
    <name evidence="12" type="ORF">JDV02_003729</name>
</gene>
<dbReference type="AlphaFoldDB" id="A0A9Q8VA27"/>
<organism evidence="12 13">
    <name type="scientific">Purpureocillium takamizusanense</name>
    <dbReference type="NCBI Taxonomy" id="2060973"/>
    <lineage>
        <taxon>Eukaryota</taxon>
        <taxon>Fungi</taxon>
        <taxon>Dikarya</taxon>
        <taxon>Ascomycota</taxon>
        <taxon>Pezizomycotina</taxon>
        <taxon>Sordariomycetes</taxon>
        <taxon>Hypocreomycetidae</taxon>
        <taxon>Hypocreales</taxon>
        <taxon>Ophiocordycipitaceae</taxon>
        <taxon>Purpureocillium</taxon>
    </lineage>
</organism>
<evidence type="ECO:0000259" key="8">
    <source>
        <dbReference type="Pfam" id="PF17404"/>
    </source>
</evidence>
<dbReference type="Pfam" id="PF17406">
    <property type="entry name" value="Nrap_D5"/>
    <property type="match status" value="1"/>
</dbReference>
<dbReference type="Pfam" id="PF17403">
    <property type="entry name" value="Nrap_D2"/>
    <property type="match status" value="1"/>
</dbReference>
<name>A0A9Q8VA27_9HYPO</name>
<dbReference type="GO" id="GO:0006409">
    <property type="term" value="P:tRNA export from nucleus"/>
    <property type="evidence" value="ECO:0007669"/>
    <property type="project" value="TreeGrafter"/>
</dbReference>
<dbReference type="GO" id="GO:0006364">
    <property type="term" value="P:rRNA processing"/>
    <property type="evidence" value="ECO:0007669"/>
    <property type="project" value="UniProtKB-KW"/>
</dbReference>
<dbReference type="InterPro" id="IPR035367">
    <property type="entry name" value="Nrap_D2"/>
</dbReference>
<feature type="domain" description="Nrap protein" evidence="9">
    <location>
        <begin position="619"/>
        <end position="806"/>
    </location>
</feature>
<keyword evidence="3 5" id="KW-0694">RNA-binding</keyword>